<gene>
    <name evidence="1" type="ORF">SAMN05421644_10755</name>
</gene>
<protein>
    <submittedName>
        <fullName evidence="1">Uncharacterized protein</fullName>
    </submittedName>
</protein>
<dbReference type="STRING" id="61595.SAMN05421644_10755"/>
<sequence length="42" mass="5025">MIVLLIGVVIGVMIGWNWPQPHWARQLQQRFVMLVRLPEKRD</sequence>
<keyword evidence="2" id="KW-1185">Reference proteome</keyword>
<dbReference type="Proteomes" id="UP000198672">
    <property type="component" value="Unassembled WGS sequence"/>
</dbReference>
<accession>A0A1H3CYA0</accession>
<evidence type="ECO:0000313" key="2">
    <source>
        <dbReference type="Proteomes" id="UP000198672"/>
    </source>
</evidence>
<organism evidence="1 2">
    <name type="scientific">Allochromatium warmingii</name>
    <name type="common">Chromatium warmingii</name>
    <dbReference type="NCBI Taxonomy" id="61595"/>
    <lineage>
        <taxon>Bacteria</taxon>
        <taxon>Pseudomonadati</taxon>
        <taxon>Pseudomonadota</taxon>
        <taxon>Gammaproteobacteria</taxon>
        <taxon>Chromatiales</taxon>
        <taxon>Chromatiaceae</taxon>
        <taxon>Allochromatium</taxon>
    </lineage>
</organism>
<dbReference type="AlphaFoldDB" id="A0A1H3CYA0"/>
<proteinExistence type="predicted"/>
<reference evidence="2" key="1">
    <citation type="submission" date="2016-10" db="EMBL/GenBank/DDBJ databases">
        <authorList>
            <person name="Varghese N."/>
            <person name="Submissions S."/>
        </authorList>
    </citation>
    <scope>NUCLEOTIDE SEQUENCE [LARGE SCALE GENOMIC DNA]</scope>
    <source>
        <strain evidence="2">DSM 173</strain>
    </source>
</reference>
<dbReference type="EMBL" id="FNOW01000007">
    <property type="protein sequence ID" value="SDX59111.1"/>
    <property type="molecule type" value="Genomic_DNA"/>
</dbReference>
<evidence type="ECO:0000313" key="1">
    <source>
        <dbReference type="EMBL" id="SDX59111.1"/>
    </source>
</evidence>
<dbReference type="RefSeq" id="WP_281241124.1">
    <property type="nucleotide sequence ID" value="NZ_FNOW01000007.1"/>
</dbReference>
<name>A0A1H3CYA0_ALLWA</name>